<reference evidence="4" key="1">
    <citation type="journal article" date="2021" name="Nat. Commun.">
        <title>Genetic determinants of endophytism in the Arabidopsis root mycobiome.</title>
        <authorList>
            <person name="Mesny F."/>
            <person name="Miyauchi S."/>
            <person name="Thiergart T."/>
            <person name="Pickel B."/>
            <person name="Atanasova L."/>
            <person name="Karlsson M."/>
            <person name="Huettel B."/>
            <person name="Barry K.W."/>
            <person name="Haridas S."/>
            <person name="Chen C."/>
            <person name="Bauer D."/>
            <person name="Andreopoulos W."/>
            <person name="Pangilinan J."/>
            <person name="LaButti K."/>
            <person name="Riley R."/>
            <person name="Lipzen A."/>
            <person name="Clum A."/>
            <person name="Drula E."/>
            <person name="Henrissat B."/>
            <person name="Kohler A."/>
            <person name="Grigoriev I.V."/>
            <person name="Martin F.M."/>
            <person name="Hacquard S."/>
        </authorList>
    </citation>
    <scope>NUCLEOTIDE SEQUENCE</scope>
    <source>
        <strain evidence="4">MPI-CAGE-AT-0016</strain>
    </source>
</reference>
<evidence type="ECO:0000256" key="1">
    <source>
        <dbReference type="ARBA" id="ARBA00008682"/>
    </source>
</evidence>
<sequence>MNSSSSSRKSRKGKGISKIAYTNAVYFPNERIYKGDTPGALNYAVTNHVYYAFANVTPDGGVFVSTFLPPVAADTTSHPQLSDEWADAGAPVDGVQGGLGSLMYLKEQHPHLQVVLSIGGGQSTEVFPIVAGNTLTRDNFARSAKGLVDASGLDGIDVVWEYPSNAQQGNDLLALLATVRLHMPDDQYVLTAALPASRAILQHIPLRSAAEYLDFLNLMAFDFAGPWAAKSGHHAQLYGLHRDEESGSACVQFMAAAGFPSKKILLGIPLYGRSFLGAAGPGHKYRGAGGDNGTFDYKRLPRSGAKEAVDKKACAAFSLGGDGGFVSYDNPDTVKAKAHFVKSKGLGGLFYWNGPADGKGSRSLVAAGFGALHSS</sequence>
<feature type="domain" description="GH18" evidence="3">
    <location>
        <begin position="21"/>
        <end position="375"/>
    </location>
</feature>
<gene>
    <name evidence="4" type="ORF">B0T11DRAFT_220269</name>
</gene>
<dbReference type="GO" id="GO:0008061">
    <property type="term" value="F:chitin binding"/>
    <property type="evidence" value="ECO:0007669"/>
    <property type="project" value="InterPro"/>
</dbReference>
<keyword evidence="5" id="KW-1185">Reference proteome</keyword>
<dbReference type="GO" id="GO:0005576">
    <property type="term" value="C:extracellular region"/>
    <property type="evidence" value="ECO:0007669"/>
    <property type="project" value="TreeGrafter"/>
</dbReference>
<dbReference type="SMART" id="SM00636">
    <property type="entry name" value="Glyco_18"/>
    <property type="match status" value="1"/>
</dbReference>
<accession>A0A8K0X839</accession>
<protein>
    <recommendedName>
        <fullName evidence="2">chitinase</fullName>
        <ecNumber evidence="2">3.2.1.14</ecNumber>
    </recommendedName>
</protein>
<organism evidence="4 5">
    <name type="scientific">Plectosphaerella cucumerina</name>
    <dbReference type="NCBI Taxonomy" id="40658"/>
    <lineage>
        <taxon>Eukaryota</taxon>
        <taxon>Fungi</taxon>
        <taxon>Dikarya</taxon>
        <taxon>Ascomycota</taxon>
        <taxon>Pezizomycotina</taxon>
        <taxon>Sordariomycetes</taxon>
        <taxon>Hypocreomycetidae</taxon>
        <taxon>Glomerellales</taxon>
        <taxon>Plectosphaerellaceae</taxon>
        <taxon>Plectosphaerella</taxon>
    </lineage>
</organism>
<proteinExistence type="inferred from homology"/>
<dbReference type="AlphaFoldDB" id="A0A8K0X839"/>
<dbReference type="SUPFAM" id="SSF51445">
    <property type="entry name" value="(Trans)glycosidases"/>
    <property type="match status" value="1"/>
</dbReference>
<dbReference type="Proteomes" id="UP000813385">
    <property type="component" value="Unassembled WGS sequence"/>
</dbReference>
<evidence type="ECO:0000259" key="3">
    <source>
        <dbReference type="PROSITE" id="PS51910"/>
    </source>
</evidence>
<dbReference type="InterPro" id="IPR050314">
    <property type="entry name" value="Glycosyl_Hydrlase_18"/>
</dbReference>
<dbReference type="OrthoDB" id="76388at2759"/>
<dbReference type="EC" id="3.2.1.14" evidence="2"/>
<dbReference type="GO" id="GO:0008843">
    <property type="term" value="F:endochitinase activity"/>
    <property type="evidence" value="ECO:0007669"/>
    <property type="project" value="UniProtKB-EC"/>
</dbReference>
<dbReference type="PANTHER" id="PTHR11177">
    <property type="entry name" value="CHITINASE"/>
    <property type="match status" value="1"/>
</dbReference>
<comment type="caution">
    <text evidence="4">The sequence shown here is derived from an EMBL/GenBank/DDBJ whole genome shotgun (WGS) entry which is preliminary data.</text>
</comment>
<dbReference type="InterPro" id="IPR011583">
    <property type="entry name" value="Chitinase_II/V-like_cat"/>
</dbReference>
<evidence type="ECO:0000256" key="2">
    <source>
        <dbReference type="ARBA" id="ARBA00012729"/>
    </source>
</evidence>
<dbReference type="SUPFAM" id="SSF54556">
    <property type="entry name" value="Chitinase insertion domain"/>
    <property type="match status" value="1"/>
</dbReference>
<dbReference type="InterPro" id="IPR001223">
    <property type="entry name" value="Glyco_hydro18_cat"/>
</dbReference>
<dbReference type="Pfam" id="PF00704">
    <property type="entry name" value="Glyco_hydro_18"/>
    <property type="match status" value="1"/>
</dbReference>
<dbReference type="InterPro" id="IPR029070">
    <property type="entry name" value="Chitinase_insertion_sf"/>
</dbReference>
<dbReference type="InterPro" id="IPR017853">
    <property type="entry name" value="GH"/>
</dbReference>
<dbReference type="GO" id="GO:0005975">
    <property type="term" value="P:carbohydrate metabolic process"/>
    <property type="evidence" value="ECO:0007669"/>
    <property type="project" value="InterPro"/>
</dbReference>
<dbReference type="Gene3D" id="3.20.20.80">
    <property type="entry name" value="Glycosidases"/>
    <property type="match status" value="1"/>
</dbReference>
<evidence type="ECO:0000313" key="4">
    <source>
        <dbReference type="EMBL" id="KAH7374944.1"/>
    </source>
</evidence>
<dbReference type="EMBL" id="JAGPXD010000001">
    <property type="protein sequence ID" value="KAH7374944.1"/>
    <property type="molecule type" value="Genomic_DNA"/>
</dbReference>
<dbReference type="GO" id="GO:0006032">
    <property type="term" value="P:chitin catabolic process"/>
    <property type="evidence" value="ECO:0007669"/>
    <property type="project" value="TreeGrafter"/>
</dbReference>
<evidence type="ECO:0000313" key="5">
    <source>
        <dbReference type="Proteomes" id="UP000813385"/>
    </source>
</evidence>
<comment type="similarity">
    <text evidence="1">Belongs to the glycosyl hydrolase 18 family. Chitinase class V subfamily.</text>
</comment>
<dbReference type="PROSITE" id="PS51910">
    <property type="entry name" value="GH18_2"/>
    <property type="match status" value="1"/>
</dbReference>
<dbReference type="PANTHER" id="PTHR11177:SF228">
    <property type="entry name" value="CHITINASE"/>
    <property type="match status" value="1"/>
</dbReference>
<name>A0A8K0X839_9PEZI</name>
<dbReference type="Gene3D" id="3.10.50.10">
    <property type="match status" value="1"/>
</dbReference>